<keyword evidence="1" id="KW-0812">Transmembrane</keyword>
<evidence type="ECO:0000313" key="2">
    <source>
        <dbReference type="EMBL" id="ATD59936.1"/>
    </source>
</evidence>
<accession>A0A290WTL4</accession>
<sequence>MSVQYIVWLGIAVIFVTGGLMFFQRRKSDNMPHASNTQALQLIPRGEAVLTSVADSVESKPWLPLAIVLGEDAQRPGVRITSLSDGERFRTAKALPKESGLGARLSAGFQAVPALLVEEGHRGKQLMEVVISGELVRAKDGVGLRAWAVGADNKISEHAKLLDANDLQSMVNAAAVWQIASVIVAQKHLADISAKLEDIRKGIQNVAHFLDEGRRAKVSGTYEYLELAASAIAKGELSAAIRSELESCDRELLQIQHHLQQELERRCTQAIEHNELAGTGDLEKEAVTKYEKLKDLAKDMRLTLKTRALAWHVLSLYPGEPALKQARMEGLLRSAEEVANRLQSIEESAERDCRQFTSFWNKKETLAIRRTNVREAARALASDLRNATSEAKTEVRVSHTSLLTHDAPTYVFFEVEDGHIGEFRVTEPLISKA</sequence>
<name>A0A290WTL4_9BURK</name>
<keyword evidence="3" id="KW-1185">Reference proteome</keyword>
<protein>
    <submittedName>
        <fullName evidence="2">Uncharacterized protein</fullName>
    </submittedName>
</protein>
<organism evidence="2 3">
    <name type="scientific">Janthinobacterium svalbardensis</name>
    <dbReference type="NCBI Taxonomy" id="368607"/>
    <lineage>
        <taxon>Bacteria</taxon>
        <taxon>Pseudomonadati</taxon>
        <taxon>Pseudomonadota</taxon>
        <taxon>Betaproteobacteria</taxon>
        <taxon>Burkholderiales</taxon>
        <taxon>Oxalobacteraceae</taxon>
        <taxon>Janthinobacterium</taxon>
    </lineage>
</organism>
<reference evidence="2 3" key="1">
    <citation type="submission" date="2017-09" db="EMBL/GenBank/DDBJ databases">
        <title>Complete genome sequence of Janthinobacterium svalbardensis PAMC 27463.</title>
        <authorList>
            <person name="Cho Y.-J."/>
            <person name="Cho A."/>
            <person name="Kim O.-S."/>
            <person name="Lee J.-I."/>
        </authorList>
    </citation>
    <scope>NUCLEOTIDE SEQUENCE [LARGE SCALE GENOMIC DNA]</scope>
    <source>
        <strain evidence="2 3">PAMC 27463</strain>
    </source>
</reference>
<dbReference type="KEGG" id="jsv:CNX70_06850"/>
<dbReference type="EMBL" id="CP023422">
    <property type="protein sequence ID" value="ATD59936.1"/>
    <property type="molecule type" value="Genomic_DNA"/>
</dbReference>
<evidence type="ECO:0000256" key="1">
    <source>
        <dbReference type="SAM" id="Phobius"/>
    </source>
</evidence>
<keyword evidence="1" id="KW-1133">Transmembrane helix</keyword>
<dbReference type="RefSeq" id="WP_096234084.1">
    <property type="nucleotide sequence ID" value="NZ_CP023422.1"/>
</dbReference>
<gene>
    <name evidence="2" type="ORF">CNX70_06850</name>
</gene>
<keyword evidence="1" id="KW-0472">Membrane</keyword>
<dbReference type="AlphaFoldDB" id="A0A290WTL4"/>
<feature type="transmembrane region" description="Helical" evidence="1">
    <location>
        <begin position="6"/>
        <end position="23"/>
    </location>
</feature>
<evidence type="ECO:0000313" key="3">
    <source>
        <dbReference type="Proteomes" id="UP000218437"/>
    </source>
</evidence>
<proteinExistence type="predicted"/>
<dbReference type="Proteomes" id="UP000218437">
    <property type="component" value="Chromosome"/>
</dbReference>